<protein>
    <submittedName>
        <fullName evidence="1">Uncharacterized protein</fullName>
    </submittedName>
</protein>
<dbReference type="AlphaFoldDB" id="A0A0A9EI50"/>
<organism evidence="1">
    <name type="scientific">Arundo donax</name>
    <name type="common">Giant reed</name>
    <name type="synonym">Donax arundinaceus</name>
    <dbReference type="NCBI Taxonomy" id="35708"/>
    <lineage>
        <taxon>Eukaryota</taxon>
        <taxon>Viridiplantae</taxon>
        <taxon>Streptophyta</taxon>
        <taxon>Embryophyta</taxon>
        <taxon>Tracheophyta</taxon>
        <taxon>Spermatophyta</taxon>
        <taxon>Magnoliopsida</taxon>
        <taxon>Liliopsida</taxon>
        <taxon>Poales</taxon>
        <taxon>Poaceae</taxon>
        <taxon>PACMAD clade</taxon>
        <taxon>Arundinoideae</taxon>
        <taxon>Arundineae</taxon>
        <taxon>Arundo</taxon>
    </lineage>
</organism>
<reference evidence="1" key="2">
    <citation type="journal article" date="2015" name="Data Brief">
        <title>Shoot transcriptome of the giant reed, Arundo donax.</title>
        <authorList>
            <person name="Barrero R.A."/>
            <person name="Guerrero F.D."/>
            <person name="Moolhuijzen P."/>
            <person name="Goolsby J.A."/>
            <person name="Tidwell J."/>
            <person name="Bellgard S.E."/>
            <person name="Bellgard M.I."/>
        </authorList>
    </citation>
    <scope>NUCLEOTIDE SEQUENCE</scope>
    <source>
        <tissue evidence="1">Shoot tissue taken approximately 20 cm above the soil surface</tissue>
    </source>
</reference>
<evidence type="ECO:0000313" key="1">
    <source>
        <dbReference type="EMBL" id="JAE00425.1"/>
    </source>
</evidence>
<name>A0A0A9EI50_ARUDO</name>
<accession>A0A0A9EI50</accession>
<dbReference type="EMBL" id="GBRH01197471">
    <property type="protein sequence ID" value="JAE00425.1"/>
    <property type="molecule type" value="Transcribed_RNA"/>
</dbReference>
<sequence length="32" mass="3577">MGYSGDGWLRARSSLPSARIEPSRWSRGRRAG</sequence>
<reference evidence="1" key="1">
    <citation type="submission" date="2014-09" db="EMBL/GenBank/DDBJ databases">
        <authorList>
            <person name="Magalhaes I.L.F."/>
            <person name="Oliveira U."/>
            <person name="Santos F.R."/>
            <person name="Vidigal T.H.D.A."/>
            <person name="Brescovit A.D."/>
            <person name="Santos A.J."/>
        </authorList>
    </citation>
    <scope>NUCLEOTIDE SEQUENCE</scope>
    <source>
        <tissue evidence="1">Shoot tissue taken approximately 20 cm above the soil surface</tissue>
    </source>
</reference>
<proteinExistence type="predicted"/>